<proteinExistence type="predicted"/>
<gene>
    <name evidence="1" type="ORF">NCGR_LOCUS27790</name>
</gene>
<evidence type="ECO:0000313" key="1">
    <source>
        <dbReference type="EMBL" id="CAD6242266.1"/>
    </source>
</evidence>
<sequence length="116" mass="12542">MKKRAKKNKEVIIEVVPTSLSTPLRLQQAPSSPLDLNYSPGALTRSQAKKIARDQVTSHGVPANTISTPLKIQLGPSSPLYLDNSPGALTRSRARKLAMEEAEVLGTVALEQLMQP</sequence>
<reference evidence="1" key="1">
    <citation type="submission" date="2020-10" db="EMBL/GenBank/DDBJ databases">
        <authorList>
            <person name="Han B."/>
            <person name="Lu T."/>
            <person name="Zhao Q."/>
            <person name="Huang X."/>
            <person name="Zhao Y."/>
        </authorList>
    </citation>
    <scope>NUCLEOTIDE SEQUENCE</scope>
</reference>
<keyword evidence="2" id="KW-1185">Reference proteome</keyword>
<accession>A0A811PIN5</accession>
<dbReference type="Proteomes" id="UP000604825">
    <property type="component" value="Unassembled WGS sequence"/>
</dbReference>
<dbReference type="OrthoDB" id="10594481at2759"/>
<comment type="caution">
    <text evidence="1">The sequence shown here is derived from an EMBL/GenBank/DDBJ whole genome shotgun (WGS) entry which is preliminary data.</text>
</comment>
<protein>
    <submittedName>
        <fullName evidence="1">Uncharacterized protein</fullName>
    </submittedName>
</protein>
<dbReference type="EMBL" id="CAJGYO010000007">
    <property type="protein sequence ID" value="CAD6242266.1"/>
    <property type="molecule type" value="Genomic_DNA"/>
</dbReference>
<name>A0A811PIN5_9POAL</name>
<organism evidence="1 2">
    <name type="scientific">Miscanthus lutarioriparius</name>
    <dbReference type="NCBI Taxonomy" id="422564"/>
    <lineage>
        <taxon>Eukaryota</taxon>
        <taxon>Viridiplantae</taxon>
        <taxon>Streptophyta</taxon>
        <taxon>Embryophyta</taxon>
        <taxon>Tracheophyta</taxon>
        <taxon>Spermatophyta</taxon>
        <taxon>Magnoliopsida</taxon>
        <taxon>Liliopsida</taxon>
        <taxon>Poales</taxon>
        <taxon>Poaceae</taxon>
        <taxon>PACMAD clade</taxon>
        <taxon>Panicoideae</taxon>
        <taxon>Andropogonodae</taxon>
        <taxon>Andropogoneae</taxon>
        <taxon>Saccharinae</taxon>
        <taxon>Miscanthus</taxon>
    </lineage>
</organism>
<evidence type="ECO:0000313" key="2">
    <source>
        <dbReference type="Proteomes" id="UP000604825"/>
    </source>
</evidence>
<dbReference type="AlphaFoldDB" id="A0A811PIN5"/>